<keyword evidence="1" id="KW-0812">Transmembrane</keyword>
<feature type="transmembrane region" description="Helical" evidence="1">
    <location>
        <begin position="393"/>
        <end position="413"/>
    </location>
</feature>
<feature type="transmembrane region" description="Helical" evidence="1">
    <location>
        <begin position="217"/>
        <end position="239"/>
    </location>
</feature>
<keyword evidence="1" id="KW-0472">Membrane</keyword>
<name>A0A239A2S1_9PSED</name>
<gene>
    <name evidence="2" type="ORF">SAMN05216255_0838</name>
</gene>
<dbReference type="PANTHER" id="PTHR30282:SF0">
    <property type="entry name" value="P-AMINOBENZOYL-GLUTAMATE TRANSPORT PROTEIN"/>
    <property type="match status" value="1"/>
</dbReference>
<dbReference type="GO" id="GO:0015558">
    <property type="term" value="F:secondary active p-aminobenzoyl-glutamate transmembrane transporter activity"/>
    <property type="evidence" value="ECO:0007669"/>
    <property type="project" value="InterPro"/>
</dbReference>
<feature type="transmembrane region" description="Helical" evidence="1">
    <location>
        <begin position="91"/>
        <end position="116"/>
    </location>
</feature>
<dbReference type="GO" id="GO:1902604">
    <property type="term" value="P:p-aminobenzoyl-glutamate transmembrane transport"/>
    <property type="evidence" value="ECO:0007669"/>
    <property type="project" value="InterPro"/>
</dbReference>
<feature type="transmembrane region" description="Helical" evidence="1">
    <location>
        <begin position="277"/>
        <end position="295"/>
    </location>
</feature>
<evidence type="ECO:0000256" key="1">
    <source>
        <dbReference type="SAM" id="Phobius"/>
    </source>
</evidence>
<dbReference type="Proteomes" id="UP000242915">
    <property type="component" value="Unassembled WGS sequence"/>
</dbReference>
<proteinExistence type="predicted"/>
<protein>
    <submittedName>
        <fullName evidence="2">Aminobenzoyl-glutamate transport protein</fullName>
    </submittedName>
</protein>
<feature type="transmembrane region" description="Helical" evidence="1">
    <location>
        <begin position="454"/>
        <end position="473"/>
    </location>
</feature>
<keyword evidence="1" id="KW-1133">Transmembrane helix</keyword>
<dbReference type="EMBL" id="FZOG01000001">
    <property type="protein sequence ID" value="SNR89314.1"/>
    <property type="molecule type" value="Genomic_DNA"/>
</dbReference>
<accession>A0A239A2S1</accession>
<feature type="transmembrane region" description="Helical" evidence="1">
    <location>
        <begin position="128"/>
        <end position="160"/>
    </location>
</feature>
<feature type="transmembrane region" description="Helical" evidence="1">
    <location>
        <begin position="420"/>
        <end position="442"/>
    </location>
</feature>
<dbReference type="Pfam" id="PF03806">
    <property type="entry name" value="ABG_transport"/>
    <property type="match status" value="1"/>
</dbReference>
<organism evidence="2 3">
    <name type="scientific">Pseudomonas segetis</name>
    <dbReference type="NCBI Taxonomy" id="298908"/>
    <lineage>
        <taxon>Bacteria</taxon>
        <taxon>Pseudomonadati</taxon>
        <taxon>Pseudomonadota</taxon>
        <taxon>Gammaproteobacteria</taxon>
        <taxon>Pseudomonadales</taxon>
        <taxon>Pseudomonadaceae</taxon>
        <taxon>Pseudomonas</taxon>
    </lineage>
</organism>
<dbReference type="RefSeq" id="WP_176443121.1">
    <property type="nucleotide sequence ID" value="NZ_FZOG01000001.1"/>
</dbReference>
<dbReference type="InterPro" id="IPR004697">
    <property type="entry name" value="AbgT"/>
</dbReference>
<feature type="transmembrane region" description="Helical" evidence="1">
    <location>
        <begin position="33"/>
        <end position="54"/>
    </location>
</feature>
<evidence type="ECO:0000313" key="3">
    <source>
        <dbReference type="Proteomes" id="UP000242915"/>
    </source>
</evidence>
<evidence type="ECO:0000313" key="2">
    <source>
        <dbReference type="EMBL" id="SNR89314.1"/>
    </source>
</evidence>
<feature type="transmembrane region" description="Helical" evidence="1">
    <location>
        <begin position="485"/>
        <end position="506"/>
    </location>
</feature>
<keyword evidence="3" id="KW-1185">Reference proteome</keyword>
<feature type="transmembrane region" description="Helical" evidence="1">
    <location>
        <begin position="354"/>
        <end position="373"/>
    </location>
</feature>
<reference evidence="3" key="1">
    <citation type="submission" date="2017-06" db="EMBL/GenBank/DDBJ databases">
        <authorList>
            <person name="Varghese N."/>
            <person name="Submissions S."/>
        </authorList>
    </citation>
    <scope>NUCLEOTIDE SEQUENCE [LARGE SCALE GENOMIC DNA]</scope>
    <source>
        <strain evidence="3">CIP 108523</strain>
    </source>
</reference>
<sequence length="518" mass="55775">MSKPAEMALPEMEHSSGVLGAIERVGNKLPHPFFLFFYLSLITLVLSAVLNYFGVHSINPKTGEAVLVKSLASGEGIVHIFTSLVSNFVNFPVLGTIIIVMFGIGVADHVGLISIVMKQTVTKAPRHLLTFLVFITGVSSSIASDASVLIFTPLVAMIFLSVGRHPIAGAAAAYAAVSAGYDASLFVTAGDAIFSGLATEAARIIDPNAYVSPVDNYYFAACSVVILAIVGTVIVDKIVEPRLNRILPMSVLTINTKAQTSLEAAITPEEKRGLKHAGLFTLVFVGLILLILLPADSAFRNAEGGLIPSPFMKSFVPFLFIYFLGVGYVYGKATGVIKKAEDIPEIMTGCIKNLASILVLFFMISQFIALFKWSGIGSLIAFEGATFLTSLGLTGYSLIVGFILLTALMNIFMTSGSAQFALFAPIFIPMLMQLNIEPAFTMAMFRVGDSTTNIISPLSPYFAVVLAFMQQYYPKLRLGTLMATMLPLSLGFLVCWTAFMLLWTMLGLPVGPNIYMHM</sequence>
<dbReference type="AlphaFoldDB" id="A0A239A2S1"/>
<feature type="transmembrane region" description="Helical" evidence="1">
    <location>
        <begin position="315"/>
        <end position="333"/>
    </location>
</feature>
<dbReference type="PANTHER" id="PTHR30282">
    <property type="entry name" value="P-AMINOBENZOYL GLUTAMATE TRANSPORTER"/>
    <property type="match status" value="1"/>
</dbReference>